<dbReference type="GO" id="GO:0003700">
    <property type="term" value="F:DNA-binding transcription factor activity"/>
    <property type="evidence" value="ECO:0007669"/>
    <property type="project" value="InterPro"/>
</dbReference>
<dbReference type="InterPro" id="IPR051917">
    <property type="entry name" value="Transposase-Integrase"/>
</dbReference>
<dbReference type="InterPro" id="IPR013992">
    <property type="entry name" value="Adenylate_cyclase-assoc_CAP_N"/>
</dbReference>
<sequence>MPGGRLTQQERRQIAQGLADNLSYAEIARRLERPTSTITREVTRNGGPAGYRAEVAHRATEHRAHRRKQSAPRTARTAPQPHGRDAGEVRAYEEVFATVMITSGMPTMMSRVVAALVLTDSGSLTAAELAGHLQVSPAAISKAIAYLESQGFVRRERGEGRRERYVVDDDVYYQSMMASARATAQVVATARQGVPVLRPGTPAATRLENIARFLDFVSESTARAAEQARDILHTKPAPSPSASASADGSAVPPAQK</sequence>
<dbReference type="Proteomes" id="UP000324015">
    <property type="component" value="Chromosome"/>
</dbReference>
<dbReference type="Pfam" id="PF01213">
    <property type="entry name" value="CAP_N-CM"/>
    <property type="match status" value="1"/>
</dbReference>
<dbReference type="EMBL" id="CP029191">
    <property type="protein sequence ID" value="QES39631.1"/>
    <property type="molecule type" value="Genomic_DNA"/>
</dbReference>
<dbReference type="Pfam" id="PF01047">
    <property type="entry name" value="MarR"/>
    <property type="match status" value="1"/>
</dbReference>
<dbReference type="Pfam" id="PF13936">
    <property type="entry name" value="HTH_38"/>
    <property type="match status" value="1"/>
</dbReference>
<dbReference type="Gene3D" id="1.10.10.10">
    <property type="entry name" value="Winged helix-like DNA-binding domain superfamily/Winged helix DNA-binding domain"/>
    <property type="match status" value="1"/>
</dbReference>
<reference evidence="4 5" key="1">
    <citation type="submission" date="2018-05" db="EMBL/GenBank/DDBJ databases">
        <title>Streptomyces venezuelae.</title>
        <authorList>
            <person name="Kim W."/>
            <person name="Lee N."/>
            <person name="Cho B.-K."/>
        </authorList>
    </citation>
    <scope>NUCLEOTIDE SEQUENCE [LARGE SCALE GENOMIC DNA]</scope>
    <source>
        <strain evidence="4 5">ATCC 14585</strain>
    </source>
</reference>
<evidence type="ECO:0000259" key="2">
    <source>
        <dbReference type="Pfam" id="PF01047"/>
    </source>
</evidence>
<dbReference type="GO" id="GO:0003779">
    <property type="term" value="F:actin binding"/>
    <property type="evidence" value="ECO:0007669"/>
    <property type="project" value="InterPro"/>
</dbReference>
<feature type="region of interest" description="Disordered" evidence="1">
    <location>
        <begin position="58"/>
        <end position="89"/>
    </location>
</feature>
<dbReference type="RefSeq" id="WP_150181809.1">
    <property type="nucleotide sequence ID" value="NZ_CP029191.1"/>
</dbReference>
<dbReference type="PANTHER" id="PTHR10948:SF23">
    <property type="entry name" value="TRANSPOSASE INSI FOR INSERTION SEQUENCE ELEMENT IS30A-RELATED"/>
    <property type="match status" value="1"/>
</dbReference>
<feature type="domain" description="HTH marR-type" evidence="2">
    <location>
        <begin position="118"/>
        <end position="158"/>
    </location>
</feature>
<dbReference type="GO" id="GO:0032196">
    <property type="term" value="P:transposition"/>
    <property type="evidence" value="ECO:0007669"/>
    <property type="project" value="TreeGrafter"/>
</dbReference>
<dbReference type="InterPro" id="IPR036388">
    <property type="entry name" value="WH-like_DNA-bd_sf"/>
</dbReference>
<dbReference type="PANTHER" id="PTHR10948">
    <property type="entry name" value="TRANSPOSASE"/>
    <property type="match status" value="1"/>
</dbReference>
<dbReference type="InterPro" id="IPR000835">
    <property type="entry name" value="HTH_MarR-typ"/>
</dbReference>
<feature type="region of interest" description="Disordered" evidence="1">
    <location>
        <begin position="225"/>
        <end position="256"/>
    </location>
</feature>
<evidence type="ECO:0000313" key="4">
    <source>
        <dbReference type="EMBL" id="QES39631.1"/>
    </source>
</evidence>
<dbReference type="GO" id="GO:0004803">
    <property type="term" value="F:transposase activity"/>
    <property type="evidence" value="ECO:0007669"/>
    <property type="project" value="TreeGrafter"/>
</dbReference>
<dbReference type="InterPro" id="IPR036390">
    <property type="entry name" value="WH_DNA-bd_sf"/>
</dbReference>
<organism evidence="4 5">
    <name type="scientific">Streptomyces venezuelae</name>
    <dbReference type="NCBI Taxonomy" id="54571"/>
    <lineage>
        <taxon>Bacteria</taxon>
        <taxon>Bacillati</taxon>
        <taxon>Actinomycetota</taxon>
        <taxon>Actinomycetes</taxon>
        <taxon>Kitasatosporales</taxon>
        <taxon>Streptomycetaceae</taxon>
        <taxon>Streptomyces</taxon>
    </lineage>
</organism>
<evidence type="ECO:0000313" key="5">
    <source>
        <dbReference type="Proteomes" id="UP000324015"/>
    </source>
</evidence>
<dbReference type="SUPFAM" id="SSF46785">
    <property type="entry name" value="Winged helix' DNA-binding domain"/>
    <property type="match status" value="1"/>
</dbReference>
<proteinExistence type="predicted"/>
<name>A0A5P2CE52_STRVZ</name>
<dbReference type="GO" id="GO:0007010">
    <property type="term" value="P:cytoskeleton organization"/>
    <property type="evidence" value="ECO:0007669"/>
    <property type="project" value="InterPro"/>
</dbReference>
<dbReference type="GO" id="GO:0005829">
    <property type="term" value="C:cytosol"/>
    <property type="evidence" value="ECO:0007669"/>
    <property type="project" value="TreeGrafter"/>
</dbReference>
<dbReference type="InterPro" id="IPR025246">
    <property type="entry name" value="IS30-like_HTH"/>
</dbReference>
<dbReference type="AlphaFoldDB" id="A0A5P2CE52"/>
<feature type="compositionally biased region" description="Low complexity" evidence="1">
    <location>
        <begin position="240"/>
        <end position="256"/>
    </location>
</feature>
<gene>
    <name evidence="4" type="ORF">DEJ49_00355</name>
</gene>
<evidence type="ECO:0000259" key="3">
    <source>
        <dbReference type="Pfam" id="PF13936"/>
    </source>
</evidence>
<accession>A0A5P2CE52</accession>
<protein>
    <submittedName>
        <fullName evidence="4">MarR family transcriptional regulator</fullName>
    </submittedName>
</protein>
<evidence type="ECO:0000256" key="1">
    <source>
        <dbReference type="SAM" id="MobiDB-lite"/>
    </source>
</evidence>
<feature type="domain" description="Transposase IS30-like HTH" evidence="3">
    <location>
        <begin position="5"/>
        <end position="45"/>
    </location>
</feature>